<evidence type="ECO:0000256" key="3">
    <source>
        <dbReference type="ARBA" id="ARBA00022516"/>
    </source>
</evidence>
<dbReference type="Proteomes" id="UP000827284">
    <property type="component" value="Unassembled WGS sequence"/>
</dbReference>
<dbReference type="OrthoDB" id="14612at2759"/>
<dbReference type="Pfam" id="PF00289">
    <property type="entry name" value="Biotin_carb_N"/>
    <property type="match status" value="1"/>
</dbReference>
<dbReference type="PROSITE" id="PS50968">
    <property type="entry name" value="BIOTINYL_LIPOYL"/>
    <property type="match status" value="1"/>
</dbReference>
<dbReference type="InterPro" id="IPR005479">
    <property type="entry name" value="CPAse_ATP-bd"/>
</dbReference>
<evidence type="ECO:0000256" key="1">
    <source>
        <dbReference type="ARBA" id="ARBA00001953"/>
    </source>
</evidence>
<dbReference type="PROSITE" id="PS00188">
    <property type="entry name" value="BIOTIN"/>
    <property type="match status" value="1"/>
</dbReference>
<evidence type="ECO:0000256" key="5">
    <source>
        <dbReference type="ARBA" id="ARBA00022741"/>
    </source>
</evidence>
<evidence type="ECO:0000256" key="9">
    <source>
        <dbReference type="ARBA" id="ARBA00023160"/>
    </source>
</evidence>
<evidence type="ECO:0000256" key="6">
    <source>
        <dbReference type="ARBA" id="ARBA00022832"/>
    </source>
</evidence>
<evidence type="ECO:0000259" key="19">
    <source>
        <dbReference type="PROSITE" id="PS50989"/>
    </source>
</evidence>
<dbReference type="PROSITE" id="PS00867">
    <property type="entry name" value="CPSASE_2"/>
    <property type="match status" value="1"/>
</dbReference>
<dbReference type="Gene3D" id="2.40.50.100">
    <property type="match status" value="1"/>
</dbReference>
<comment type="caution">
    <text evidence="20">The sequence shown here is derived from an EMBL/GenBank/DDBJ whole genome shotgun (WGS) entry which is preliminary data.</text>
</comment>
<dbReference type="GO" id="GO:0006633">
    <property type="term" value="P:fatty acid biosynthetic process"/>
    <property type="evidence" value="ECO:0007669"/>
    <property type="project" value="UniProtKB-KW"/>
</dbReference>
<dbReference type="PROSITE" id="PS00866">
    <property type="entry name" value="CPSASE_1"/>
    <property type="match status" value="1"/>
</dbReference>
<feature type="domain" description="CoA carboxyltransferase C-terminal" evidence="19">
    <location>
        <begin position="1805"/>
        <end position="2123"/>
    </location>
</feature>
<reference evidence="20" key="1">
    <citation type="submission" date="2021-11" db="EMBL/GenBank/DDBJ databases">
        <authorList>
            <person name="Herlambang A."/>
            <person name="Guo Y."/>
            <person name="Takashima Y."/>
            <person name="Nishizawa T."/>
        </authorList>
    </citation>
    <scope>NUCLEOTIDE SEQUENCE</scope>
    <source>
        <strain evidence="20">E1425</strain>
    </source>
</reference>
<dbReference type="SMART" id="SM00878">
    <property type="entry name" value="Biotin_carb_C"/>
    <property type="match status" value="1"/>
</dbReference>
<dbReference type="InterPro" id="IPR013537">
    <property type="entry name" value="AcCoA_COase_cen"/>
</dbReference>
<keyword evidence="5 14" id="KW-0547">Nucleotide-binding</keyword>
<dbReference type="Pfam" id="PF02785">
    <property type="entry name" value="Biotin_carb_C"/>
    <property type="match status" value="1"/>
</dbReference>
<dbReference type="GO" id="GO:0003989">
    <property type="term" value="F:acetyl-CoA carboxylase activity"/>
    <property type="evidence" value="ECO:0007669"/>
    <property type="project" value="UniProtKB-EC"/>
</dbReference>
<dbReference type="GO" id="GO:0005739">
    <property type="term" value="C:mitochondrion"/>
    <property type="evidence" value="ECO:0007669"/>
    <property type="project" value="TreeGrafter"/>
</dbReference>
<accession>A0A9P3HLJ1</accession>
<keyword evidence="6" id="KW-0276">Fatty acid metabolism</keyword>
<reference evidence="20" key="2">
    <citation type="journal article" date="2022" name="Microbiol. Resour. Announc.">
        <title>Whole-Genome Sequence of Entomortierella parvispora E1425, a Mucoromycotan Fungus Associated with Burkholderiaceae-Related Endosymbiotic Bacteria.</title>
        <authorList>
            <person name="Herlambang A."/>
            <person name="Guo Y."/>
            <person name="Takashima Y."/>
            <person name="Narisawa K."/>
            <person name="Ohta H."/>
            <person name="Nishizawa T."/>
        </authorList>
    </citation>
    <scope>NUCLEOTIDE SEQUENCE</scope>
    <source>
        <strain evidence="20">E1425</strain>
    </source>
</reference>
<dbReference type="InterPro" id="IPR011762">
    <property type="entry name" value="COA_CT_N"/>
</dbReference>
<dbReference type="Gene3D" id="3.40.50.20">
    <property type="match status" value="1"/>
</dbReference>
<dbReference type="Pfam" id="PF02786">
    <property type="entry name" value="CPSase_L_D2"/>
    <property type="match status" value="1"/>
</dbReference>
<dbReference type="FunFam" id="2.40.50.100:FF:000005">
    <property type="entry name" value="Acetyl-CoA carboxylase 1"/>
    <property type="match status" value="1"/>
</dbReference>
<dbReference type="PROSITE" id="PS50989">
    <property type="entry name" value="COA_CT_CTER"/>
    <property type="match status" value="1"/>
</dbReference>
<dbReference type="Gene3D" id="2.40.460.10">
    <property type="entry name" value="Biotin dependent carboxylase carboxyltransferase"/>
    <property type="match status" value="1"/>
</dbReference>
<keyword evidence="4" id="KW-0436">Ligase</keyword>
<evidence type="ECO:0000256" key="2">
    <source>
        <dbReference type="ARBA" id="ARBA00004956"/>
    </source>
</evidence>
<evidence type="ECO:0000256" key="7">
    <source>
        <dbReference type="ARBA" id="ARBA00022840"/>
    </source>
</evidence>
<dbReference type="InterPro" id="IPR049076">
    <property type="entry name" value="ACCA"/>
</dbReference>
<name>A0A9P3HLJ1_9FUNG</name>
<keyword evidence="21" id="KW-1185">Reference proteome</keyword>
<comment type="cofactor">
    <cofactor evidence="1">
        <name>biotin</name>
        <dbReference type="ChEBI" id="CHEBI:57586"/>
    </cofactor>
</comment>
<dbReference type="InterPro" id="IPR029045">
    <property type="entry name" value="ClpP/crotonase-like_dom_sf"/>
</dbReference>
<evidence type="ECO:0000256" key="8">
    <source>
        <dbReference type="ARBA" id="ARBA00023098"/>
    </source>
</evidence>
<feature type="domain" description="Lipoyl-binding" evidence="15">
    <location>
        <begin position="669"/>
        <end position="743"/>
    </location>
</feature>
<keyword evidence="9" id="KW-0275">Fatty acid biosynthesis</keyword>
<dbReference type="FunFam" id="3.30.470.20:FF:000005">
    <property type="entry name" value="Acetyl-CoA carboxylase 1"/>
    <property type="match status" value="1"/>
</dbReference>
<dbReference type="EMBL" id="BQFW01000015">
    <property type="protein sequence ID" value="GJJ78990.1"/>
    <property type="molecule type" value="Genomic_DNA"/>
</dbReference>
<dbReference type="CDD" id="cd06850">
    <property type="entry name" value="biotinyl_domain"/>
    <property type="match status" value="1"/>
</dbReference>
<evidence type="ECO:0000256" key="13">
    <source>
        <dbReference type="ARBA" id="ARBA00048600"/>
    </source>
</evidence>
<dbReference type="Pfam" id="PF01039">
    <property type="entry name" value="Carboxyl_trans"/>
    <property type="match status" value="1"/>
</dbReference>
<evidence type="ECO:0000256" key="12">
    <source>
        <dbReference type="ARBA" id="ARBA00048065"/>
    </source>
</evidence>
<dbReference type="FunFam" id="3.90.226.10:FF:000010">
    <property type="entry name" value="acetyl-CoA carboxylase isoform X2"/>
    <property type="match status" value="1"/>
</dbReference>
<evidence type="ECO:0000313" key="20">
    <source>
        <dbReference type="EMBL" id="GJJ78990.1"/>
    </source>
</evidence>
<evidence type="ECO:0000256" key="14">
    <source>
        <dbReference type="PROSITE-ProRule" id="PRU00409"/>
    </source>
</evidence>
<protein>
    <submittedName>
        <fullName evidence="20">Acetyl-CoA carboxylase / biotin carboxylase 1</fullName>
    </submittedName>
</protein>
<dbReference type="PROSITE" id="PS50975">
    <property type="entry name" value="ATP_GRASP"/>
    <property type="match status" value="1"/>
</dbReference>
<dbReference type="Gene3D" id="3.90.226.10">
    <property type="entry name" value="2-enoyl-CoA Hydratase, Chain A, domain 1"/>
    <property type="match status" value="2"/>
</dbReference>
<dbReference type="SUPFAM" id="SSF51230">
    <property type="entry name" value="Single hybrid motif"/>
    <property type="match status" value="1"/>
</dbReference>
<dbReference type="GO" id="GO:0004075">
    <property type="term" value="F:biotin carboxylase activity"/>
    <property type="evidence" value="ECO:0007669"/>
    <property type="project" value="UniProtKB-EC"/>
</dbReference>
<dbReference type="InterPro" id="IPR034733">
    <property type="entry name" value="AcCoA_carboxyl_beta"/>
</dbReference>
<dbReference type="SUPFAM" id="SSF52096">
    <property type="entry name" value="ClpP/crotonase"/>
    <property type="match status" value="2"/>
</dbReference>
<dbReference type="GO" id="GO:0046872">
    <property type="term" value="F:metal ion binding"/>
    <property type="evidence" value="ECO:0007669"/>
    <property type="project" value="InterPro"/>
</dbReference>
<dbReference type="InterPro" id="IPR049074">
    <property type="entry name" value="ACCA_BT"/>
</dbReference>
<dbReference type="InterPro" id="IPR011764">
    <property type="entry name" value="Biotin_carboxylation_dom"/>
</dbReference>
<sequence>MSSTLEGFIGGNALEKAPAGAVRDFVSQHGGHSVITKILIANNGIAAVKEIRSIRKWAYETFGDEHAIQFTVMATPEDLKVNAEYIRMADQYVEVPGGSNNNNYANVDLIVDIAERTGVHAVWAGWGHASENPKLPEALRDSPQKIIFIGPPGSAMRSLGDKISSTIVAQSADVPTMGWSGTGIKDTVMDPNGFVTVPEDAYMNACVSDAEDGLKKAHIIGFPVMIKASEGGGGKGIRKVEDPEKFAQAFQQVLGEVPGSPVFIMKLAGNARHLEVQLLADQYGHAISLFGRDCSVQRRHQKIIEEAPVTIAKQDTFEQMEKAAVRLAKLVGYVSAGTVEYLYSHSTDTFFFLELNPRLQVEHPTTEIVSGVNLPAAQLQIAMGLPLNRIKDIRVLYGLQPTGTSEIDFEFAQQSSFQTQRKPAPKGHVIAVRITAENPDAGFKPSSGMMQELNFRSSTNVWGYFSVSSAGGLHEFADSQFGHIFAYGQDRGQSRKNMVVALKELSIRGDFRTTVEYLIRLLETQEFEENTINTGWLDTLISNNLTAERPETMLAVMCGAVNRAHSISESCLKEYKKSLEKGQVPSKDVLRSVNQLDFIYDGVRYNFTATRSGPNSYTLYLNGSMISISVRPLTDGGLLVLLDGKAHTTYSLEEVQATRLMVDGKTCLLEKENDPTQLRSPSPGKLVRYLVESGDHVTSGQAYAEIEVMKMYMPLIAAEDGIVQFIKQPGTTLEAGDIIGILSLDDPSRVKHAKPFEGQLPPMGQPTIHGAKPHQRYRELRLILDNAMDGYDNQALVQPTLKEIFEVLQAPELPYLEFHEVFAALSGRIPPKLEIALHQEVEQSSKNQEHFPARTLQALIDSYVRANFTKAADISAFLASVAPIVNIIQEYQAGLKTHSWSFIAHYLNKYHEVESLFDDSAREEEIFLALRDQNKDDVEKVIRIALSHSRVTAKNNLVLTLLDQIKPTSAGGALDKFFSPVLKKLAELTGRLTSKVSLKARELLIHVQLPSFEERQLQMEKILRSSVTEEVYGGEHEARMPNYENLKELVDTTYTVFDVLPNFFYHESLHLRLAAFEVYCRRAYHAYEILDINYHMEHNPLLVTWKFLLNTPNRSSESGPNRVASVSDMSYLINKADPEPVRTGGILAVRDVQELEGRFESVLNFFPSHRSNKHLSNVATPSVHNNVLNVVVKSESVHPNDDDYWLNLLGPIVKAQSERLRSHGIRRMTFLIFRQGNYPSYFTFRERNNYAEDQTIRHIEPAMAYRLELSRLSNFDIKPCFIDNRQVHVYYAVGKENISDCRFFVCALVRPGRLRSSVRTADYLISETDRLLNDILDALEIVGATYKQSDCNHLFINFIPTFQLDATEVETALKGFIDRHGKRLWRLRVTGAEIRFNVQSKSANGLEASDPIPLRFIISNVSGYVLNVDTYREIQTEKGAIFKSVGPTGPFHLLPVNQPYPTKEWLQPRRYKAHLMGTTYVYDFGELFRQAVRAQWNHAIKENSSLKAPSQVLEMHELVLDDKQQLQQVIRDAGSNTCGMVAWIFTLRTPEYPEGRQIIVIANDITFNIGSFGPEEDLLFFKASEMARKMGIPRVYLSANSGARIGLASEVIGLFNSCWNDASNPAKGFKYIYLTDAGLKQLQAQEERSGKKSVITETVVEDGETRHKITDVIGAVDGLGVENLRGSGLIAGETSRAYDDIFTITLVTCRSVGIGAYLVRLGQRTIQNEGQPIILTGAPALNKLLGRDVYTSNLQLGGTQIMYKNGVSHLTAQNDYEGIGKIVNWLSYVPERKNAPVPITVSSDPWDRNIDFMPPKGAVYDPRWLIAGKEVEEEEGGFQSGFFDKGSFTETLTGWARTVVVGRARLGGVPMGVIAVETRSVEHIIPADPANGDSVEQVLMEAGNVWYPNSAYKTAQAINDFNKGEQLPLMIFANWRGFSGGQRDMYNEILKYGSFIVDALSSYKQPVFVYVVPNGELRGGAWVVVDPTINENMMEMYADKRARAGVLEPEGLVEIKFRKAQLLATMERLDEKYKALKAQYEDPALTGADREQIKVKLTEREQELLPVYQQLAIQFADLHDTAGRMKAKGTIREALDWTNARRYFYWRVRRRLAEEYARRRMTIANKSLTREEQTKTLVGWFGRDTVHGSESDLNQIWESEDRVVLEWFEGHDRKLDGLIQELSTVGTANEILRMYTSNRAGVVEGFDRILQSLSDQEKQDILAKFATMSV</sequence>
<comment type="pathway">
    <text evidence="2">Lipid metabolism; malonyl-CoA biosynthesis; malonyl-CoA from acetyl-CoA: step 1/1.</text>
</comment>
<dbReference type="Pfam" id="PF00364">
    <property type="entry name" value="Biotin_lipoyl"/>
    <property type="match status" value="1"/>
</dbReference>
<dbReference type="SUPFAM" id="SSF51246">
    <property type="entry name" value="Rudiment single hybrid motif"/>
    <property type="match status" value="1"/>
</dbReference>
<evidence type="ECO:0000256" key="10">
    <source>
        <dbReference type="ARBA" id="ARBA00023267"/>
    </source>
</evidence>
<dbReference type="PANTHER" id="PTHR45728:SF3">
    <property type="entry name" value="ACETYL-COA CARBOXYLASE"/>
    <property type="match status" value="1"/>
</dbReference>
<dbReference type="PANTHER" id="PTHR45728">
    <property type="entry name" value="ACETYL-COA CARBOXYLASE, ISOFORM A"/>
    <property type="match status" value="1"/>
</dbReference>
<dbReference type="Gene3D" id="3.30.1490.20">
    <property type="entry name" value="ATP-grasp fold, A domain"/>
    <property type="match status" value="1"/>
</dbReference>
<dbReference type="FunFam" id="3.30.1490.20:FF:000003">
    <property type="entry name" value="acetyl-CoA carboxylase isoform X1"/>
    <property type="match status" value="1"/>
</dbReference>
<dbReference type="Pfam" id="PF08326">
    <property type="entry name" value="ACC_central"/>
    <property type="match status" value="1"/>
</dbReference>
<dbReference type="InterPro" id="IPR011761">
    <property type="entry name" value="ATP-grasp"/>
</dbReference>
<evidence type="ECO:0000256" key="11">
    <source>
        <dbReference type="ARBA" id="ARBA00023268"/>
    </source>
</evidence>
<dbReference type="Gene3D" id="3.90.1770.10">
    <property type="entry name" value="PreATP-grasp domain"/>
    <property type="match status" value="1"/>
</dbReference>
<comment type="catalytic activity">
    <reaction evidence="12">
        <text>hydrogencarbonate + acetyl-CoA + ATP = malonyl-CoA + ADP + phosphate + H(+)</text>
        <dbReference type="Rhea" id="RHEA:11308"/>
        <dbReference type="ChEBI" id="CHEBI:15378"/>
        <dbReference type="ChEBI" id="CHEBI:17544"/>
        <dbReference type="ChEBI" id="CHEBI:30616"/>
        <dbReference type="ChEBI" id="CHEBI:43474"/>
        <dbReference type="ChEBI" id="CHEBI:57288"/>
        <dbReference type="ChEBI" id="CHEBI:57384"/>
        <dbReference type="ChEBI" id="CHEBI:456216"/>
        <dbReference type="EC" id="6.4.1.2"/>
    </reaction>
</comment>
<evidence type="ECO:0000259" key="18">
    <source>
        <dbReference type="PROSITE" id="PS50980"/>
    </source>
</evidence>
<dbReference type="InterPro" id="IPR011763">
    <property type="entry name" value="COA_CT_C"/>
</dbReference>
<dbReference type="InterPro" id="IPR011054">
    <property type="entry name" value="Rudment_hybrid_motif"/>
</dbReference>
<dbReference type="Pfam" id="PF21385">
    <property type="entry name" value="ACCA_BT"/>
    <property type="match status" value="1"/>
</dbReference>
<keyword evidence="8" id="KW-0443">Lipid metabolism</keyword>
<organism evidence="20 21">
    <name type="scientific">Entomortierella parvispora</name>
    <dbReference type="NCBI Taxonomy" id="205924"/>
    <lineage>
        <taxon>Eukaryota</taxon>
        <taxon>Fungi</taxon>
        <taxon>Fungi incertae sedis</taxon>
        <taxon>Mucoromycota</taxon>
        <taxon>Mortierellomycotina</taxon>
        <taxon>Mortierellomycetes</taxon>
        <taxon>Mortierellales</taxon>
        <taxon>Mortierellaceae</taxon>
        <taxon>Entomortierella</taxon>
    </lineage>
</organism>
<dbReference type="InterPro" id="IPR001882">
    <property type="entry name" value="Biotin_BS"/>
</dbReference>
<dbReference type="InterPro" id="IPR005482">
    <property type="entry name" value="Biotin_COase_C"/>
</dbReference>
<keyword evidence="10" id="KW-0092">Biotin</keyword>
<keyword evidence="11" id="KW-0511">Multifunctional enzyme</keyword>
<dbReference type="InterPro" id="IPR005481">
    <property type="entry name" value="BC-like_N"/>
</dbReference>
<dbReference type="InterPro" id="IPR016185">
    <property type="entry name" value="PreATP-grasp_dom_sf"/>
</dbReference>
<dbReference type="PROSITE" id="PS50980">
    <property type="entry name" value="COA_CT_NTER"/>
    <property type="match status" value="1"/>
</dbReference>
<evidence type="ECO:0000313" key="21">
    <source>
        <dbReference type="Proteomes" id="UP000827284"/>
    </source>
</evidence>
<feature type="domain" description="ATP-grasp" evidence="16">
    <location>
        <begin position="186"/>
        <end position="383"/>
    </location>
</feature>
<dbReference type="InterPro" id="IPR013815">
    <property type="entry name" value="ATP_grasp_subdomain_1"/>
</dbReference>
<keyword evidence="7 14" id="KW-0067">ATP-binding</keyword>
<gene>
    <name evidence="20" type="ORF">EMPS_11349</name>
</gene>
<proteinExistence type="predicted"/>
<feature type="domain" description="Biotin carboxylation" evidence="17">
    <location>
        <begin position="34"/>
        <end position="542"/>
    </location>
</feature>
<dbReference type="PROSITE" id="PS50979">
    <property type="entry name" value="BC"/>
    <property type="match status" value="1"/>
</dbReference>
<evidence type="ECO:0000259" key="17">
    <source>
        <dbReference type="PROSITE" id="PS50979"/>
    </source>
</evidence>
<evidence type="ECO:0000259" key="15">
    <source>
        <dbReference type="PROSITE" id="PS50968"/>
    </source>
</evidence>
<evidence type="ECO:0000256" key="4">
    <source>
        <dbReference type="ARBA" id="ARBA00022598"/>
    </source>
</evidence>
<comment type="catalytic activity">
    <reaction evidence="13">
        <text>N(6)-biotinyl-L-lysyl-[protein] + hydrogencarbonate + ATP = N(6)-carboxybiotinyl-L-lysyl-[protein] + ADP + phosphate + H(+)</text>
        <dbReference type="Rhea" id="RHEA:13501"/>
        <dbReference type="Rhea" id="RHEA-COMP:10505"/>
        <dbReference type="Rhea" id="RHEA-COMP:10506"/>
        <dbReference type="ChEBI" id="CHEBI:15378"/>
        <dbReference type="ChEBI" id="CHEBI:17544"/>
        <dbReference type="ChEBI" id="CHEBI:30616"/>
        <dbReference type="ChEBI" id="CHEBI:43474"/>
        <dbReference type="ChEBI" id="CHEBI:83144"/>
        <dbReference type="ChEBI" id="CHEBI:83145"/>
        <dbReference type="ChEBI" id="CHEBI:456216"/>
        <dbReference type="EC" id="6.3.4.14"/>
    </reaction>
</comment>
<dbReference type="InterPro" id="IPR000089">
    <property type="entry name" value="Biotin_lipoyl"/>
</dbReference>
<dbReference type="SUPFAM" id="SSF52440">
    <property type="entry name" value="PreATP-grasp domain"/>
    <property type="match status" value="1"/>
</dbReference>
<dbReference type="Gene3D" id="3.30.470.20">
    <property type="entry name" value="ATP-grasp fold, B domain"/>
    <property type="match status" value="1"/>
</dbReference>
<dbReference type="FunFam" id="3.40.50.20:FF:000005">
    <property type="entry name" value="acetyl-CoA carboxylase isoform X2"/>
    <property type="match status" value="1"/>
</dbReference>
<dbReference type="SUPFAM" id="SSF56059">
    <property type="entry name" value="Glutathione synthetase ATP-binding domain-like"/>
    <property type="match status" value="1"/>
</dbReference>
<keyword evidence="3" id="KW-0444">Lipid biosynthesis</keyword>
<dbReference type="GO" id="GO:0005524">
    <property type="term" value="F:ATP binding"/>
    <property type="evidence" value="ECO:0007669"/>
    <property type="project" value="UniProtKB-UniRule"/>
</dbReference>
<evidence type="ECO:0000259" key="16">
    <source>
        <dbReference type="PROSITE" id="PS50975"/>
    </source>
</evidence>
<dbReference type="InterPro" id="IPR011053">
    <property type="entry name" value="Single_hybrid_motif"/>
</dbReference>
<feature type="domain" description="CoA carboxyltransferase N-terminal" evidence="18">
    <location>
        <begin position="1459"/>
        <end position="1801"/>
    </location>
</feature>